<comment type="catalytic activity">
    <reaction evidence="1">
        <text>2'-deoxyuridine + phosphate = 2-deoxy-alpha-D-ribose 1-phosphate + uracil</text>
        <dbReference type="Rhea" id="RHEA:22824"/>
        <dbReference type="ChEBI" id="CHEBI:16450"/>
        <dbReference type="ChEBI" id="CHEBI:17568"/>
        <dbReference type="ChEBI" id="CHEBI:43474"/>
        <dbReference type="ChEBI" id="CHEBI:57259"/>
        <dbReference type="EC" id="2.4.2.2"/>
    </reaction>
</comment>
<evidence type="ECO:0000256" key="5">
    <source>
        <dbReference type="ARBA" id="ARBA00011889"/>
    </source>
</evidence>
<dbReference type="InterPro" id="IPR013102">
    <property type="entry name" value="PYNP_C"/>
</dbReference>
<dbReference type="PROSITE" id="PS00647">
    <property type="entry name" value="THYMID_PHOSPHORYLASE"/>
    <property type="match status" value="1"/>
</dbReference>
<dbReference type="SMART" id="SM00941">
    <property type="entry name" value="PYNP_C"/>
    <property type="match status" value="1"/>
</dbReference>
<dbReference type="NCBIfam" id="TIGR02644">
    <property type="entry name" value="Y_phosphoryl"/>
    <property type="match status" value="1"/>
</dbReference>
<dbReference type="Proteomes" id="UP000030008">
    <property type="component" value="Unassembled WGS sequence"/>
</dbReference>
<evidence type="ECO:0000256" key="4">
    <source>
        <dbReference type="ARBA" id="ARBA00011738"/>
    </source>
</evidence>
<comment type="catalytic activity">
    <reaction evidence="9">
        <text>uridine + phosphate = alpha-D-ribose 1-phosphate + uracil</text>
        <dbReference type="Rhea" id="RHEA:24388"/>
        <dbReference type="ChEBI" id="CHEBI:16704"/>
        <dbReference type="ChEBI" id="CHEBI:17568"/>
        <dbReference type="ChEBI" id="CHEBI:43474"/>
        <dbReference type="ChEBI" id="CHEBI:57720"/>
        <dbReference type="EC" id="2.4.2.2"/>
    </reaction>
</comment>
<organism evidence="12 13">
    <name type="scientific">Clostridium innocuum</name>
    <dbReference type="NCBI Taxonomy" id="1522"/>
    <lineage>
        <taxon>Bacteria</taxon>
        <taxon>Bacillati</taxon>
        <taxon>Bacillota</taxon>
        <taxon>Clostridia</taxon>
        <taxon>Eubacteriales</taxon>
        <taxon>Clostridiaceae</taxon>
        <taxon>Clostridium</taxon>
    </lineage>
</organism>
<dbReference type="InterPro" id="IPR036566">
    <property type="entry name" value="PYNP-like_C_sf"/>
</dbReference>
<dbReference type="EMBL" id="JQIF01000035">
    <property type="protein sequence ID" value="KGJ53637.1"/>
    <property type="molecule type" value="Genomic_DNA"/>
</dbReference>
<reference evidence="12 13" key="1">
    <citation type="submission" date="2014-08" db="EMBL/GenBank/DDBJ databases">
        <title>Clostridium innocuum, an unnegligible vancomycin-resistant pathogen causing extra-intestinal infections.</title>
        <authorList>
            <person name="Feng Y."/>
            <person name="Chiu C.-H."/>
        </authorList>
    </citation>
    <scope>NUCLEOTIDE SEQUENCE [LARGE SCALE GENOMIC DNA]</scope>
    <source>
        <strain evidence="12 13">AN88</strain>
    </source>
</reference>
<evidence type="ECO:0000256" key="3">
    <source>
        <dbReference type="ARBA" id="ARBA00006915"/>
    </source>
</evidence>
<dbReference type="GO" id="GO:0004850">
    <property type="term" value="F:uridine phosphorylase activity"/>
    <property type="evidence" value="ECO:0007669"/>
    <property type="project" value="RHEA"/>
</dbReference>
<dbReference type="GO" id="GO:0006213">
    <property type="term" value="P:pyrimidine nucleoside metabolic process"/>
    <property type="evidence" value="ECO:0007669"/>
    <property type="project" value="InterPro"/>
</dbReference>
<dbReference type="InterPro" id="IPR018090">
    <property type="entry name" value="Pyrmidine_PPas_bac/euk"/>
</dbReference>
<evidence type="ECO:0000256" key="8">
    <source>
        <dbReference type="ARBA" id="ARBA00022679"/>
    </source>
</evidence>
<dbReference type="GO" id="GO:0005829">
    <property type="term" value="C:cytosol"/>
    <property type="evidence" value="ECO:0007669"/>
    <property type="project" value="TreeGrafter"/>
</dbReference>
<evidence type="ECO:0000256" key="2">
    <source>
        <dbReference type="ARBA" id="ARBA00003877"/>
    </source>
</evidence>
<dbReference type="GO" id="GO:0004645">
    <property type="term" value="F:1,4-alpha-oligoglucan phosphorylase activity"/>
    <property type="evidence" value="ECO:0007669"/>
    <property type="project" value="InterPro"/>
</dbReference>
<evidence type="ECO:0000256" key="6">
    <source>
        <dbReference type="ARBA" id="ARBA00014680"/>
    </source>
</evidence>
<dbReference type="PANTHER" id="PTHR10515">
    <property type="entry name" value="THYMIDINE PHOSPHORYLASE"/>
    <property type="match status" value="1"/>
</dbReference>
<dbReference type="PANTHER" id="PTHR10515:SF0">
    <property type="entry name" value="THYMIDINE PHOSPHORYLASE"/>
    <property type="match status" value="1"/>
</dbReference>
<dbReference type="PIRSF" id="PIRSF000478">
    <property type="entry name" value="TP_PyNP"/>
    <property type="match status" value="1"/>
</dbReference>
<evidence type="ECO:0000313" key="13">
    <source>
        <dbReference type="Proteomes" id="UP000030008"/>
    </source>
</evidence>
<dbReference type="FunFam" id="3.40.1030.10:FF:000003">
    <property type="entry name" value="Pyrimidine-nucleoside phosphorylase"/>
    <property type="match status" value="1"/>
</dbReference>
<dbReference type="Pfam" id="PF07831">
    <property type="entry name" value="PYNP_C"/>
    <property type="match status" value="1"/>
</dbReference>
<evidence type="ECO:0000313" key="12">
    <source>
        <dbReference type="EMBL" id="KGJ53637.1"/>
    </source>
</evidence>
<dbReference type="SUPFAM" id="SSF54680">
    <property type="entry name" value="Pyrimidine nucleoside phosphorylase C-terminal domain"/>
    <property type="match status" value="1"/>
</dbReference>
<evidence type="ECO:0000256" key="10">
    <source>
        <dbReference type="ARBA" id="ARBA00048525"/>
    </source>
</evidence>
<dbReference type="GO" id="GO:0006206">
    <property type="term" value="P:pyrimidine nucleobase metabolic process"/>
    <property type="evidence" value="ECO:0007669"/>
    <property type="project" value="InterPro"/>
</dbReference>
<dbReference type="InterPro" id="IPR017459">
    <property type="entry name" value="Glycosyl_Trfase_fam3_N_dom"/>
</dbReference>
<comment type="subunit">
    <text evidence="4">Homodimer.</text>
</comment>
<dbReference type="GO" id="GO:0047847">
    <property type="term" value="F:deoxyuridine phosphorylase activity"/>
    <property type="evidence" value="ECO:0007669"/>
    <property type="project" value="RHEA"/>
</dbReference>
<gene>
    <name evidence="12" type="primary">deoA</name>
    <name evidence="12" type="ORF">CIAN88_07570</name>
</gene>
<comment type="caution">
    <text evidence="12">The sequence shown here is derived from an EMBL/GenBank/DDBJ whole genome shotgun (WGS) entry which is preliminary data.</text>
</comment>
<dbReference type="Pfam" id="PF02885">
    <property type="entry name" value="Glycos_trans_3N"/>
    <property type="match status" value="1"/>
</dbReference>
<sequence>MRFVDLIEKKKQKQPLTKEELHFFITGYVRGDIPDYQVSALLMAIYFNGMNAQETAWLTEEMLYSGDVIDLSAISGRKCDKHSTGGVGDKTSLSLAPMVAACGAKVAKMSGRGLGHTGGTLDKVESVNGFQVMRTQEQFISQVNDIGLALIGQTATLVPADKKLYALRDVTATVNSIPLIASSIMSKKLAAGSDTILLDVKFGEGAFMETSDKAKELAEAMIAIGIHFGKDVKALISNMNQPLGNAIGNALEVKEAIATLQGKGPEDFTQLCLEAGSIMLMQTGIARDEENARKQLLEVIQNGKALEKLVAMVAAQEGDVEQVLHPELLPQAKEILEVTSREEGYVKELHALELGTLAMKLGAGRMVKEDPVDPAVGIVLNKKDGDYVNKGDILAYVHINHPLPQHWLEDFYQTYVFTQEKVEKQKLIHDIIR</sequence>
<dbReference type="InterPro" id="IPR017872">
    <property type="entry name" value="Pyrmidine_PPase_CS"/>
</dbReference>
<dbReference type="InterPro" id="IPR000312">
    <property type="entry name" value="Glycosyl_Trfase_fam3"/>
</dbReference>
<dbReference type="InterPro" id="IPR036320">
    <property type="entry name" value="Glycosyl_Trfase_fam3_N_dom_sf"/>
</dbReference>
<evidence type="ECO:0000256" key="9">
    <source>
        <dbReference type="ARBA" id="ARBA00048453"/>
    </source>
</evidence>
<accession>A0A099I8S4</accession>
<dbReference type="Gene3D" id="3.90.1170.30">
    <property type="entry name" value="Pyrimidine nucleoside phosphorylase-like, C-terminal domain"/>
    <property type="match status" value="1"/>
</dbReference>
<evidence type="ECO:0000256" key="7">
    <source>
        <dbReference type="ARBA" id="ARBA00022676"/>
    </source>
</evidence>
<proteinExistence type="inferred from homology"/>
<dbReference type="NCBIfam" id="NF004747">
    <property type="entry name" value="PRK06078.1"/>
    <property type="match status" value="1"/>
</dbReference>
<comment type="similarity">
    <text evidence="3">Belongs to the thymidine/pyrimidine-nucleoside phosphorylase family.</text>
</comment>
<name>A0A099I8S4_CLOIN</name>
<dbReference type="Pfam" id="PF00591">
    <property type="entry name" value="Glycos_transf_3"/>
    <property type="match status" value="1"/>
</dbReference>
<dbReference type="AlphaFoldDB" id="A0A099I8S4"/>
<dbReference type="GO" id="GO:0009032">
    <property type="term" value="F:thymidine phosphorylase activity"/>
    <property type="evidence" value="ECO:0007669"/>
    <property type="project" value="TreeGrafter"/>
</dbReference>
<comment type="function">
    <text evidence="2">Catalyzes phosphorolysis of the pyrimidine nucleosides uridine, thymidine and 2'-deoxyuridine with the formation of the corresponding pyrimidine base and ribose-1-phosphate.</text>
</comment>
<dbReference type="NCBIfam" id="NF004490">
    <property type="entry name" value="PRK05820.1"/>
    <property type="match status" value="1"/>
</dbReference>
<evidence type="ECO:0000259" key="11">
    <source>
        <dbReference type="SMART" id="SM00941"/>
    </source>
</evidence>
<evidence type="ECO:0000256" key="1">
    <source>
        <dbReference type="ARBA" id="ARBA00001066"/>
    </source>
</evidence>
<dbReference type="InterPro" id="IPR000053">
    <property type="entry name" value="Thymidine/pyrmidine_PPase"/>
</dbReference>
<dbReference type="SUPFAM" id="SSF47648">
    <property type="entry name" value="Nucleoside phosphorylase/phosphoribosyltransferase N-terminal domain"/>
    <property type="match status" value="1"/>
</dbReference>
<dbReference type="InterPro" id="IPR035902">
    <property type="entry name" value="Nuc_phospho_transferase"/>
</dbReference>
<feature type="domain" description="Pyrimidine nucleoside phosphorylase C-terminal" evidence="11">
    <location>
        <begin position="345"/>
        <end position="418"/>
    </location>
</feature>
<dbReference type="RefSeq" id="WP_044904825.1">
    <property type="nucleotide sequence ID" value="NZ_JQIF01000035.1"/>
</dbReference>
<keyword evidence="8 12" id="KW-0808">Transferase</keyword>
<comment type="catalytic activity">
    <reaction evidence="10">
        <text>thymidine + phosphate = 2-deoxy-alpha-D-ribose 1-phosphate + thymine</text>
        <dbReference type="Rhea" id="RHEA:16037"/>
        <dbReference type="ChEBI" id="CHEBI:17748"/>
        <dbReference type="ChEBI" id="CHEBI:17821"/>
        <dbReference type="ChEBI" id="CHEBI:43474"/>
        <dbReference type="ChEBI" id="CHEBI:57259"/>
        <dbReference type="EC" id="2.4.2.2"/>
    </reaction>
</comment>
<dbReference type="EC" id="2.4.2.2" evidence="5"/>
<keyword evidence="7 12" id="KW-0328">Glycosyltransferase</keyword>
<protein>
    <recommendedName>
        <fullName evidence="6">Pyrimidine-nucleoside phosphorylase</fullName>
        <ecNumber evidence="5">2.4.2.2</ecNumber>
    </recommendedName>
</protein>
<dbReference type="SUPFAM" id="SSF52418">
    <property type="entry name" value="Nucleoside phosphorylase/phosphoribosyltransferase catalytic domain"/>
    <property type="match status" value="1"/>
</dbReference>
<dbReference type="Gene3D" id="1.20.970.10">
    <property type="entry name" value="Transferase, Pyrimidine Nucleoside Phosphorylase, Chain C"/>
    <property type="match status" value="1"/>
</dbReference>
<dbReference type="Gene3D" id="3.40.1030.10">
    <property type="entry name" value="Nucleoside phosphorylase/phosphoribosyltransferase catalytic domain"/>
    <property type="match status" value="1"/>
</dbReference>